<organism evidence="1 2">
    <name type="scientific">Schistosoma mekongi</name>
    <name type="common">Parasitic worm</name>
    <dbReference type="NCBI Taxonomy" id="38744"/>
    <lineage>
        <taxon>Eukaryota</taxon>
        <taxon>Metazoa</taxon>
        <taxon>Spiralia</taxon>
        <taxon>Lophotrochozoa</taxon>
        <taxon>Platyhelminthes</taxon>
        <taxon>Trematoda</taxon>
        <taxon>Digenea</taxon>
        <taxon>Strigeidida</taxon>
        <taxon>Schistosomatoidea</taxon>
        <taxon>Schistosomatidae</taxon>
        <taxon>Schistosoma</taxon>
    </lineage>
</organism>
<dbReference type="AlphaFoldDB" id="A0AAE1Z4Z0"/>
<evidence type="ECO:0000313" key="2">
    <source>
        <dbReference type="Proteomes" id="UP001292079"/>
    </source>
</evidence>
<gene>
    <name evidence="1" type="ORF">MN116_008637</name>
</gene>
<accession>A0AAE1Z4Z0</accession>
<protein>
    <submittedName>
        <fullName evidence="1">Uncharacterized protein</fullName>
    </submittedName>
</protein>
<dbReference type="EMBL" id="JALJAT010000008">
    <property type="protein sequence ID" value="KAK4467701.1"/>
    <property type="molecule type" value="Genomic_DNA"/>
</dbReference>
<evidence type="ECO:0000313" key="1">
    <source>
        <dbReference type="EMBL" id="KAK4467701.1"/>
    </source>
</evidence>
<reference evidence="1" key="1">
    <citation type="submission" date="2022-04" db="EMBL/GenBank/DDBJ databases">
        <authorList>
            <person name="Xu L."/>
            <person name="Lv Z."/>
        </authorList>
    </citation>
    <scope>NUCLEOTIDE SEQUENCE</scope>
    <source>
        <strain evidence="1">LV_2022a</strain>
    </source>
</reference>
<name>A0AAE1Z4Z0_SCHME</name>
<reference evidence="1" key="2">
    <citation type="journal article" date="2023" name="Infect Dis Poverty">
        <title>Chromosome-scale genome of the human blood fluke Schistosoma mekongi and its implications for public health.</title>
        <authorList>
            <person name="Zhou M."/>
            <person name="Xu L."/>
            <person name="Xu D."/>
            <person name="Chen W."/>
            <person name="Khan J."/>
            <person name="Hu Y."/>
            <person name="Huang H."/>
            <person name="Wei H."/>
            <person name="Zhang Y."/>
            <person name="Chusongsang P."/>
            <person name="Tanasarnprasert K."/>
            <person name="Hu X."/>
            <person name="Limpanont Y."/>
            <person name="Lv Z."/>
        </authorList>
    </citation>
    <scope>NUCLEOTIDE SEQUENCE</scope>
    <source>
        <strain evidence="1">LV_2022a</strain>
    </source>
</reference>
<proteinExistence type="predicted"/>
<sequence>MQIIYQYSSSESMFKSQSSYKWILLKLFQLIYASTCYSSWNSMTILHDSTISLQSLLYQRSKSLHKLLFRINYRENMKYHNLHGDIFENKSKQSSKMDKFFILSGGPHHKDRFLGFMKQLKMFFTEFGAQKYYSDERNFKQCENELNLQNITLESQEFNSTNRSNQTVDLNIIEQINNNTKEQINNQSIIDTIHYRLFHENQLNLYQSDECKQNCTEFNLKKLVKNIALTATDDLINSHLSCKELQRDHFV</sequence>
<keyword evidence="2" id="KW-1185">Reference proteome</keyword>
<comment type="caution">
    <text evidence="1">The sequence shown here is derived from an EMBL/GenBank/DDBJ whole genome shotgun (WGS) entry which is preliminary data.</text>
</comment>
<dbReference type="Proteomes" id="UP001292079">
    <property type="component" value="Unassembled WGS sequence"/>
</dbReference>